<dbReference type="EMBL" id="QRWQ01000008">
    <property type="protein sequence ID" value="RGT38408.1"/>
    <property type="molecule type" value="Genomic_DNA"/>
</dbReference>
<dbReference type="Proteomes" id="UP000283834">
    <property type="component" value="Unassembled WGS sequence"/>
</dbReference>
<protein>
    <submittedName>
        <fullName evidence="1">HTH domain-containing protein</fullName>
    </submittedName>
</protein>
<organism evidence="1 2">
    <name type="scientific">Mediterraneibacter gnavus</name>
    <name type="common">Ruminococcus gnavus</name>
    <dbReference type="NCBI Taxonomy" id="33038"/>
    <lineage>
        <taxon>Bacteria</taxon>
        <taxon>Bacillati</taxon>
        <taxon>Bacillota</taxon>
        <taxon>Clostridia</taxon>
        <taxon>Lachnospirales</taxon>
        <taxon>Lachnospiraceae</taxon>
        <taxon>Mediterraneibacter</taxon>
    </lineage>
</organism>
<comment type="caution">
    <text evidence="1">The sequence shown here is derived from an EMBL/GenBank/DDBJ whole genome shotgun (WGS) entry which is preliminary data.</text>
</comment>
<dbReference type="AlphaFoldDB" id="A0A412NHJ2"/>
<evidence type="ECO:0000313" key="2">
    <source>
        <dbReference type="Proteomes" id="UP000283834"/>
    </source>
</evidence>
<proteinExistence type="predicted"/>
<gene>
    <name evidence="1" type="ORF">DWX36_09755</name>
</gene>
<dbReference type="InterPro" id="IPR036388">
    <property type="entry name" value="WH-like_DNA-bd_sf"/>
</dbReference>
<reference evidence="1 2" key="1">
    <citation type="submission" date="2018-08" db="EMBL/GenBank/DDBJ databases">
        <title>A genome reference for cultivated species of the human gut microbiota.</title>
        <authorList>
            <person name="Zou Y."/>
            <person name="Xue W."/>
            <person name="Luo G."/>
        </authorList>
    </citation>
    <scope>NUCLEOTIDE SEQUENCE [LARGE SCALE GENOMIC DNA]</scope>
    <source>
        <strain evidence="1 2">AF19-16AC</strain>
    </source>
</reference>
<accession>A0A412NHJ2</accession>
<dbReference type="Gene3D" id="1.10.10.10">
    <property type="entry name" value="Winged helix-like DNA-binding domain superfamily/Winged helix DNA-binding domain"/>
    <property type="match status" value="1"/>
</dbReference>
<sequence>MKKKTEIQALIEAAVMAATEACMKGIDEKLQAAVNLGVTIGAAAGAEVGAAAAVKAVERERQKFKKQQYDYKYHNTKLLLRNYRRLNEYYKNAVFSTDGAEEADENFEEIMQNMGRPADEEIFVESIQKNYIATRIIMTHVNKMLECYKIMCERSSRADDARHWRVLECLYIAEDYTTAEEIAKQEKIDRRTVYRDVDICAADMTALLFGIGGIDRF</sequence>
<evidence type="ECO:0000313" key="1">
    <source>
        <dbReference type="EMBL" id="RGT38408.1"/>
    </source>
</evidence>
<name>A0A412NHJ2_MEDGN</name>
<dbReference type="RefSeq" id="WP_118046933.1">
    <property type="nucleotide sequence ID" value="NZ_QRWQ01000008.1"/>
</dbReference>